<evidence type="ECO:0000256" key="2">
    <source>
        <dbReference type="ARBA" id="ARBA00004123"/>
    </source>
</evidence>
<evidence type="ECO:0000256" key="6">
    <source>
        <dbReference type="ARBA" id="ARBA00022801"/>
    </source>
</evidence>
<name>A0A1B6H8T0_9HEMI</name>
<keyword evidence="5" id="KW-0479">Metal-binding</keyword>
<dbReference type="Pfam" id="PF13359">
    <property type="entry name" value="DDE_Tnp_4"/>
    <property type="match status" value="1"/>
</dbReference>
<accession>A0A1B6H8T0</accession>
<evidence type="ECO:0000256" key="7">
    <source>
        <dbReference type="ARBA" id="ARBA00023242"/>
    </source>
</evidence>
<keyword evidence="7" id="KW-0539">Nucleus</keyword>
<dbReference type="GO" id="GO:0005634">
    <property type="term" value="C:nucleus"/>
    <property type="evidence" value="ECO:0007669"/>
    <property type="project" value="UniProtKB-SubCell"/>
</dbReference>
<proteinExistence type="inferred from homology"/>
<comment type="similarity">
    <text evidence="3">Belongs to the HARBI1 family.</text>
</comment>
<evidence type="ECO:0000259" key="8">
    <source>
        <dbReference type="Pfam" id="PF13359"/>
    </source>
</evidence>
<dbReference type="InterPro" id="IPR045249">
    <property type="entry name" value="HARBI1-like"/>
</dbReference>
<evidence type="ECO:0000256" key="3">
    <source>
        <dbReference type="ARBA" id="ARBA00006958"/>
    </source>
</evidence>
<comment type="subcellular location">
    <subcellularLocation>
        <location evidence="2">Nucleus</location>
    </subcellularLocation>
</comment>
<sequence length="202" mass="22808">MSVSSFDYLLSKIADSIRGIDTAMRSCIGNEEKLLVTLRYLATGNSFVDLHHSYRLGVTTIKEIVSRVCSALWNILQKECLPEPTKGDWLRTAAEFEKRANFPNCLGAVDGKHIRIVKPQTVHHCTITTKNYFSIILMAVTDANYQFVYVDIGSYGKCGDSTIFQQSTLYQRINTGTMDIPEDRPISQTRRPYYTNSICVSC</sequence>
<comment type="cofactor">
    <cofactor evidence="1">
        <name>a divalent metal cation</name>
        <dbReference type="ChEBI" id="CHEBI:60240"/>
    </cofactor>
</comment>
<keyword evidence="6" id="KW-0378">Hydrolase</keyword>
<dbReference type="GO" id="GO:0004518">
    <property type="term" value="F:nuclease activity"/>
    <property type="evidence" value="ECO:0007669"/>
    <property type="project" value="UniProtKB-KW"/>
</dbReference>
<keyword evidence="4" id="KW-0540">Nuclease</keyword>
<reference evidence="9" key="1">
    <citation type="submission" date="2015-11" db="EMBL/GenBank/DDBJ databases">
        <title>De novo transcriptome assembly of four potential Pierce s Disease insect vectors from Arizona vineyards.</title>
        <authorList>
            <person name="Tassone E.E."/>
        </authorList>
    </citation>
    <scope>NUCLEOTIDE SEQUENCE</scope>
</reference>
<gene>
    <name evidence="9" type="ORF">g.8368</name>
</gene>
<dbReference type="GO" id="GO:0016787">
    <property type="term" value="F:hydrolase activity"/>
    <property type="evidence" value="ECO:0007669"/>
    <property type="project" value="UniProtKB-KW"/>
</dbReference>
<evidence type="ECO:0000313" key="9">
    <source>
        <dbReference type="EMBL" id="JAS71034.1"/>
    </source>
</evidence>
<dbReference type="GO" id="GO:0046872">
    <property type="term" value="F:metal ion binding"/>
    <property type="evidence" value="ECO:0007669"/>
    <property type="project" value="UniProtKB-KW"/>
</dbReference>
<dbReference type="PANTHER" id="PTHR22930">
    <property type="match status" value="1"/>
</dbReference>
<organism evidence="9">
    <name type="scientific">Homalodisca liturata</name>
    <dbReference type="NCBI Taxonomy" id="320908"/>
    <lineage>
        <taxon>Eukaryota</taxon>
        <taxon>Metazoa</taxon>
        <taxon>Ecdysozoa</taxon>
        <taxon>Arthropoda</taxon>
        <taxon>Hexapoda</taxon>
        <taxon>Insecta</taxon>
        <taxon>Pterygota</taxon>
        <taxon>Neoptera</taxon>
        <taxon>Paraneoptera</taxon>
        <taxon>Hemiptera</taxon>
        <taxon>Auchenorrhyncha</taxon>
        <taxon>Membracoidea</taxon>
        <taxon>Cicadellidae</taxon>
        <taxon>Cicadellinae</taxon>
        <taxon>Proconiini</taxon>
        <taxon>Homalodisca</taxon>
    </lineage>
</organism>
<evidence type="ECO:0000256" key="5">
    <source>
        <dbReference type="ARBA" id="ARBA00022723"/>
    </source>
</evidence>
<dbReference type="AlphaFoldDB" id="A0A1B6H8T0"/>
<evidence type="ECO:0000256" key="4">
    <source>
        <dbReference type="ARBA" id="ARBA00022722"/>
    </source>
</evidence>
<protein>
    <recommendedName>
        <fullName evidence="8">DDE Tnp4 domain-containing protein</fullName>
    </recommendedName>
</protein>
<dbReference type="InterPro" id="IPR027806">
    <property type="entry name" value="HARBI1_dom"/>
</dbReference>
<dbReference type="EMBL" id="GECU01036672">
    <property type="protein sequence ID" value="JAS71034.1"/>
    <property type="molecule type" value="Transcribed_RNA"/>
</dbReference>
<dbReference type="PANTHER" id="PTHR22930:SF269">
    <property type="entry name" value="NUCLEASE HARBI1-LIKE PROTEIN"/>
    <property type="match status" value="1"/>
</dbReference>
<evidence type="ECO:0000256" key="1">
    <source>
        <dbReference type="ARBA" id="ARBA00001968"/>
    </source>
</evidence>
<feature type="domain" description="DDE Tnp4" evidence="8">
    <location>
        <begin position="109"/>
        <end position="174"/>
    </location>
</feature>